<evidence type="ECO:0000313" key="2">
    <source>
        <dbReference type="Proteomes" id="UP000317243"/>
    </source>
</evidence>
<evidence type="ECO:0000313" key="1">
    <source>
        <dbReference type="EMBL" id="TWT55265.1"/>
    </source>
</evidence>
<keyword evidence="2" id="KW-1185">Reference proteome</keyword>
<gene>
    <name evidence="1" type="ORF">KOR42_28920</name>
</gene>
<dbReference type="AlphaFoldDB" id="A0A5C5WZB5"/>
<dbReference type="Proteomes" id="UP000317243">
    <property type="component" value="Unassembled WGS sequence"/>
</dbReference>
<accession>A0A5C5WZB5</accession>
<proteinExistence type="predicted"/>
<name>A0A5C5WZB5_9PLAN</name>
<comment type="caution">
    <text evidence="1">The sequence shown here is derived from an EMBL/GenBank/DDBJ whole genome shotgun (WGS) entry which is preliminary data.</text>
</comment>
<protein>
    <submittedName>
        <fullName evidence="1">Uncharacterized protein</fullName>
    </submittedName>
</protein>
<sequence length="36" mass="4042">MRHRFKSGGPILGDVKYLNNPARNLMDELGWIATIG</sequence>
<dbReference type="EMBL" id="SIHI01000005">
    <property type="protein sequence ID" value="TWT55265.1"/>
    <property type="molecule type" value="Genomic_DNA"/>
</dbReference>
<reference evidence="1 2" key="1">
    <citation type="submission" date="2019-02" db="EMBL/GenBank/DDBJ databases">
        <title>Deep-cultivation of Planctomycetes and their phenomic and genomic characterization uncovers novel biology.</title>
        <authorList>
            <person name="Wiegand S."/>
            <person name="Jogler M."/>
            <person name="Boedeker C."/>
            <person name="Pinto D."/>
            <person name="Vollmers J."/>
            <person name="Rivas-Marin E."/>
            <person name="Kohn T."/>
            <person name="Peeters S.H."/>
            <person name="Heuer A."/>
            <person name="Rast P."/>
            <person name="Oberbeckmann S."/>
            <person name="Bunk B."/>
            <person name="Jeske O."/>
            <person name="Meyerdierks A."/>
            <person name="Storesund J.E."/>
            <person name="Kallscheuer N."/>
            <person name="Luecker S."/>
            <person name="Lage O.M."/>
            <person name="Pohl T."/>
            <person name="Merkel B.J."/>
            <person name="Hornburger P."/>
            <person name="Mueller R.-W."/>
            <person name="Bruemmer F."/>
            <person name="Labrenz M."/>
            <person name="Spormann A.M."/>
            <person name="Op Den Camp H."/>
            <person name="Overmann J."/>
            <person name="Amann R."/>
            <person name="Jetten M.S.M."/>
            <person name="Mascher T."/>
            <person name="Medema M.H."/>
            <person name="Devos D.P."/>
            <person name="Kaster A.-K."/>
            <person name="Ovreas L."/>
            <person name="Rohde M."/>
            <person name="Galperin M.Y."/>
            <person name="Jogler C."/>
        </authorList>
    </citation>
    <scope>NUCLEOTIDE SEQUENCE [LARGE SCALE GENOMIC DNA]</scope>
    <source>
        <strain evidence="1 2">KOR42</strain>
    </source>
</reference>
<organism evidence="1 2">
    <name type="scientific">Thalassoglobus neptunius</name>
    <dbReference type="NCBI Taxonomy" id="1938619"/>
    <lineage>
        <taxon>Bacteria</taxon>
        <taxon>Pseudomonadati</taxon>
        <taxon>Planctomycetota</taxon>
        <taxon>Planctomycetia</taxon>
        <taxon>Planctomycetales</taxon>
        <taxon>Planctomycetaceae</taxon>
        <taxon>Thalassoglobus</taxon>
    </lineage>
</organism>